<accession>A0A250IRL7</accession>
<dbReference type="AlphaFoldDB" id="A0A250IRL7"/>
<protein>
    <submittedName>
        <fullName evidence="1">Uncharacterized protein</fullName>
    </submittedName>
</protein>
<sequence length="123" mass="14440">MSDEREAGGQSARPHVYILDYLMSLRQDTPRQSLLDMGEIDINRMAAFVAGYRACQSINGVTDDEYIHFREWLRDVKQEFPTEGWDAKFLRDCDGDHERAIRKLLDFVAEFVTLRKQARHDHH</sequence>
<reference evidence="1 2" key="1">
    <citation type="submission" date="2017-06" db="EMBL/GenBank/DDBJ databases">
        <authorList>
            <person name="Kim H.J."/>
            <person name="Triplett B.A."/>
        </authorList>
    </citation>
    <scope>NUCLEOTIDE SEQUENCE [LARGE SCALE GENOMIC DNA]</scope>
    <source>
        <strain evidence="1 2">DSM 14713</strain>
    </source>
</reference>
<dbReference type="EMBL" id="CP022163">
    <property type="protein sequence ID" value="ATB33827.1"/>
    <property type="molecule type" value="Genomic_DNA"/>
</dbReference>
<dbReference type="OrthoDB" id="5517968at2"/>
<dbReference type="KEGG" id="mbd:MEBOL_007325"/>
<name>A0A250IRL7_9BACT</name>
<evidence type="ECO:0000313" key="2">
    <source>
        <dbReference type="Proteomes" id="UP000217289"/>
    </source>
</evidence>
<keyword evidence="2" id="KW-1185">Reference proteome</keyword>
<proteinExistence type="predicted"/>
<organism evidence="1 2">
    <name type="scientific">Melittangium boletus DSM 14713</name>
    <dbReference type="NCBI Taxonomy" id="1294270"/>
    <lineage>
        <taxon>Bacteria</taxon>
        <taxon>Pseudomonadati</taxon>
        <taxon>Myxococcota</taxon>
        <taxon>Myxococcia</taxon>
        <taxon>Myxococcales</taxon>
        <taxon>Cystobacterineae</taxon>
        <taxon>Archangiaceae</taxon>
        <taxon>Melittangium</taxon>
    </lineage>
</organism>
<evidence type="ECO:0000313" key="1">
    <source>
        <dbReference type="EMBL" id="ATB33827.1"/>
    </source>
</evidence>
<dbReference type="Proteomes" id="UP000217289">
    <property type="component" value="Chromosome"/>
</dbReference>
<dbReference type="RefSeq" id="WP_095981808.1">
    <property type="nucleotide sequence ID" value="NZ_CP022163.1"/>
</dbReference>
<gene>
    <name evidence="1" type="ORF">MEBOL_007325</name>
</gene>